<gene>
    <name evidence="3" type="ORF">TCEB3V08_LOCUS10953</name>
</gene>
<keyword evidence="2" id="KW-1133">Transmembrane helix</keyword>
<dbReference type="PROSITE" id="PS51257">
    <property type="entry name" value="PROKAR_LIPOPROTEIN"/>
    <property type="match status" value="1"/>
</dbReference>
<dbReference type="PANTHER" id="PTHR21163:SF1">
    <property type="entry name" value="PROTEIN G12"/>
    <property type="match status" value="1"/>
</dbReference>
<keyword evidence="2" id="KW-0812">Transmembrane</keyword>
<dbReference type="AlphaFoldDB" id="A0A7R9DDA4"/>
<feature type="transmembrane region" description="Helical" evidence="2">
    <location>
        <begin position="46"/>
        <end position="64"/>
    </location>
</feature>
<evidence type="ECO:0000313" key="3">
    <source>
        <dbReference type="EMBL" id="CAD7411473.1"/>
    </source>
</evidence>
<keyword evidence="2" id="KW-0472">Membrane</keyword>
<reference evidence="3" key="1">
    <citation type="submission" date="2020-11" db="EMBL/GenBank/DDBJ databases">
        <authorList>
            <person name="Tran Van P."/>
        </authorList>
    </citation>
    <scope>NUCLEOTIDE SEQUENCE</scope>
</reference>
<organism evidence="3">
    <name type="scientific">Timema cristinae</name>
    <name type="common">Walking stick</name>
    <dbReference type="NCBI Taxonomy" id="61476"/>
    <lineage>
        <taxon>Eukaryota</taxon>
        <taxon>Metazoa</taxon>
        <taxon>Ecdysozoa</taxon>
        <taxon>Arthropoda</taxon>
        <taxon>Hexapoda</taxon>
        <taxon>Insecta</taxon>
        <taxon>Pterygota</taxon>
        <taxon>Neoptera</taxon>
        <taxon>Polyneoptera</taxon>
        <taxon>Phasmatodea</taxon>
        <taxon>Timematodea</taxon>
        <taxon>Timematoidea</taxon>
        <taxon>Timematidae</taxon>
        <taxon>Timema</taxon>
    </lineage>
</organism>
<dbReference type="PANTHER" id="PTHR21163">
    <property type="entry name" value="PROTEIN G12"/>
    <property type="match status" value="1"/>
</dbReference>
<accession>A0A7R9DDA4</accession>
<evidence type="ECO:0000256" key="1">
    <source>
        <dbReference type="SAM" id="MobiDB-lite"/>
    </source>
</evidence>
<evidence type="ECO:0008006" key="4">
    <source>
        <dbReference type="Google" id="ProtNLM"/>
    </source>
</evidence>
<proteinExistence type="predicted"/>
<sequence>MEREKGERAVVVGSPSRRSGLANALVVLSCSTAEDGEIEVRISMKIVFAFLAILGLSFAASVPVKSTRTLNDDLQDFIALIPVDQIEAIALDYISNDAEVQAVLEYLQSDDFRAIVEEVNASQEAIDLYDYLYKSGIDIYTFVNNINDLLGLPHVEPKTRSLPSKRTFRAFLDEVEAVLPIDDLIALFKEKQQSSPDFAAFVDRISSPEFHTFVDNIYNSDGIKDLIVRFKSLGVDVDRIIKIAKELLGWEPPIPQLTQPRFEPRSPRPQQSGSTRQALKSTRTLNDDFQDFIDIIPIDQIKAIFLDYLNNDAEVQDAMNYLQSDAFRAIIEKVNAAKETIDFYDYLYKSGVDIYTIINNINDFFGLPHVEPKTRSLPSKRTVRELLNKIEEILPIDDLLALFKEKQENSPEFAAFVKKISGPEFHAFVDRMYNSEEFQAMIVKMESYGVDVDKVIKLVQTMMGWESNE</sequence>
<evidence type="ECO:0000256" key="2">
    <source>
        <dbReference type="SAM" id="Phobius"/>
    </source>
</evidence>
<dbReference type="EMBL" id="OC322243">
    <property type="protein sequence ID" value="CAD7411473.1"/>
    <property type="molecule type" value="Genomic_DNA"/>
</dbReference>
<dbReference type="Pfam" id="PF06757">
    <property type="entry name" value="Ins_allergen_rp"/>
    <property type="match status" value="2"/>
</dbReference>
<feature type="region of interest" description="Disordered" evidence="1">
    <location>
        <begin position="255"/>
        <end position="279"/>
    </location>
</feature>
<feature type="compositionally biased region" description="Polar residues" evidence="1">
    <location>
        <begin position="268"/>
        <end position="279"/>
    </location>
</feature>
<dbReference type="InterPro" id="IPR010629">
    <property type="entry name" value="Ins_allergen"/>
</dbReference>
<protein>
    <recommendedName>
        <fullName evidence="4">Protein G12</fullName>
    </recommendedName>
</protein>
<name>A0A7R9DDA4_TIMCR</name>